<sequence>MKIGDGDVHDFIEDIGKIYEFINTELDSKIKLEFIKNCKKKFNMGKNQEFAGYYYKLKNVNKAKGVIYTPCEISRYMIKNLVKPIDVIENPFLKIVDPSCGCGNLIFSCFHYLRNIFVNNLESINKYNNIDLKIEDINKHIVYNNLFGFDIDETAIKILKIDLFNFSGVVSSKNFAVKDFLVECIDEKFDIFIGNPPYIGHKQIDRNYCQNLKGIYGSIYGDKGDVSYCFFKKALDCLKEMGKLGFITSRYFCEAYSGKDLRKFLIENSSIYKIVDFYGIRPFKNVGVDPMIIFLIKRRNFQNNVEIIRPKKNIQMEKKEFYDSLFVKKDGDYRHFFMDQNFMGSSGWIFIDKTERSIIDKIRRKSEHTLEDICESHQGLITGCDRAFIVDESVLRGKNIESALIRPWIKSSCIHRNKVVHSGKFIIYSNFIEDEADYPNSIEYIGSYKKKLLNRRECRRGFRKWYELQWGRKPEIFEGKKIVFPYKSKDNRFAIDEGSYFSADVYSLVLKKDVDMTYSDLLKILNSPLYEFYFKTFGKKLGENLYEYYPNNLMRLKIPLIDFFEVNDVEGYLYRFFELTKEEIKIVRQSYYVDE</sequence>
<keyword evidence="6" id="KW-0238">DNA-binding</keyword>
<protein>
    <recommendedName>
        <fullName evidence="1">site-specific DNA-methyltransferase (adenine-specific)</fullName>
        <ecNumber evidence="1">2.1.1.72</ecNumber>
    </recommendedName>
</protein>
<dbReference type="GO" id="GO:0008168">
    <property type="term" value="F:methyltransferase activity"/>
    <property type="evidence" value="ECO:0007669"/>
    <property type="project" value="UniProtKB-KW"/>
</dbReference>
<feature type="domain" description="TaqI-like C-terminal specificity" evidence="9">
    <location>
        <begin position="443"/>
        <end position="556"/>
    </location>
</feature>
<feature type="domain" description="Type II methyltransferase M.TaqI-like" evidence="8">
    <location>
        <begin position="144"/>
        <end position="280"/>
    </location>
</feature>
<dbReference type="GO" id="GO:0032259">
    <property type="term" value="P:methylation"/>
    <property type="evidence" value="ECO:0007669"/>
    <property type="project" value="UniProtKB-KW"/>
</dbReference>
<dbReference type="InterPro" id="IPR050953">
    <property type="entry name" value="N4_N6_ade-DNA_methylase"/>
</dbReference>
<dbReference type="SUPFAM" id="SSF53335">
    <property type="entry name" value="S-adenosyl-L-methionine-dependent methyltransferases"/>
    <property type="match status" value="1"/>
</dbReference>
<evidence type="ECO:0000256" key="1">
    <source>
        <dbReference type="ARBA" id="ARBA00011900"/>
    </source>
</evidence>
<dbReference type="PANTHER" id="PTHR33841">
    <property type="entry name" value="DNA METHYLTRANSFERASE YEEA-RELATED"/>
    <property type="match status" value="1"/>
</dbReference>
<proteinExistence type="predicted"/>
<evidence type="ECO:0000256" key="5">
    <source>
        <dbReference type="ARBA" id="ARBA00022747"/>
    </source>
</evidence>
<comment type="caution">
    <text evidence="10">The sequence shown here is derived from an EMBL/GenBank/DDBJ whole genome shotgun (WGS) entry which is preliminary data.</text>
</comment>
<evidence type="ECO:0000256" key="6">
    <source>
        <dbReference type="ARBA" id="ARBA00023125"/>
    </source>
</evidence>
<comment type="catalytic activity">
    <reaction evidence="7">
        <text>a 2'-deoxyadenosine in DNA + S-adenosyl-L-methionine = an N(6)-methyl-2'-deoxyadenosine in DNA + S-adenosyl-L-homocysteine + H(+)</text>
        <dbReference type="Rhea" id="RHEA:15197"/>
        <dbReference type="Rhea" id="RHEA-COMP:12418"/>
        <dbReference type="Rhea" id="RHEA-COMP:12419"/>
        <dbReference type="ChEBI" id="CHEBI:15378"/>
        <dbReference type="ChEBI" id="CHEBI:57856"/>
        <dbReference type="ChEBI" id="CHEBI:59789"/>
        <dbReference type="ChEBI" id="CHEBI:90615"/>
        <dbReference type="ChEBI" id="CHEBI:90616"/>
        <dbReference type="EC" id="2.1.1.72"/>
    </reaction>
</comment>
<evidence type="ECO:0000313" key="10">
    <source>
        <dbReference type="EMBL" id="MEY8763500.1"/>
    </source>
</evidence>
<dbReference type="RefSeq" id="WP_294182164.1">
    <property type="nucleotide sequence ID" value="NZ_JBGFFE010000008.1"/>
</dbReference>
<dbReference type="Gene3D" id="3.40.50.150">
    <property type="entry name" value="Vaccinia Virus protein VP39"/>
    <property type="match status" value="1"/>
</dbReference>
<evidence type="ECO:0000259" key="9">
    <source>
        <dbReference type="Pfam" id="PF12950"/>
    </source>
</evidence>
<keyword evidence="3" id="KW-0808">Transferase</keyword>
<dbReference type="InterPro" id="IPR025931">
    <property type="entry name" value="TaqI_C"/>
</dbReference>
<dbReference type="Proteomes" id="UP001565220">
    <property type="component" value="Unassembled WGS sequence"/>
</dbReference>
<gene>
    <name evidence="10" type="ORF">AB8S09_07595</name>
</gene>
<organism evidence="10 11">
    <name type="scientific">Clostridium lapidicellarium</name>
    <dbReference type="NCBI Taxonomy" id="3240931"/>
    <lineage>
        <taxon>Bacteria</taxon>
        <taxon>Bacillati</taxon>
        <taxon>Bacillota</taxon>
        <taxon>Clostridia</taxon>
        <taxon>Eubacteriales</taxon>
        <taxon>Clostridiaceae</taxon>
        <taxon>Clostridium</taxon>
    </lineage>
</organism>
<evidence type="ECO:0000313" key="11">
    <source>
        <dbReference type="Proteomes" id="UP001565220"/>
    </source>
</evidence>
<keyword evidence="11" id="KW-1185">Reference proteome</keyword>
<evidence type="ECO:0000256" key="2">
    <source>
        <dbReference type="ARBA" id="ARBA00022603"/>
    </source>
</evidence>
<keyword evidence="2 10" id="KW-0489">Methyltransferase</keyword>
<keyword evidence="5" id="KW-0680">Restriction system</keyword>
<evidence type="ECO:0000259" key="8">
    <source>
        <dbReference type="Pfam" id="PF07669"/>
    </source>
</evidence>
<dbReference type="Pfam" id="PF12950">
    <property type="entry name" value="TaqI_C"/>
    <property type="match status" value="1"/>
</dbReference>
<dbReference type="Pfam" id="PF07669">
    <property type="entry name" value="Eco57I"/>
    <property type="match status" value="1"/>
</dbReference>
<reference evidence="10 11" key="1">
    <citation type="submission" date="2024-08" db="EMBL/GenBank/DDBJ databases">
        <title>Clostridium lapicellarii sp. nov., and Clostridium renhuaiense sp. nov., two species isolated from the mud in a fermentation cellar used for producing sauce-flavour Chinese liquors.</title>
        <authorList>
            <person name="Yang F."/>
            <person name="Wang H."/>
            <person name="Chen L.Q."/>
            <person name="Zhou N."/>
            <person name="Lu J.J."/>
            <person name="Pu X.X."/>
            <person name="Wan B."/>
            <person name="Wang L."/>
            <person name="Liu S.J."/>
        </authorList>
    </citation>
    <scope>NUCLEOTIDE SEQUENCE [LARGE SCALE GENOMIC DNA]</scope>
    <source>
        <strain evidence="10 11">MT-113</strain>
    </source>
</reference>
<dbReference type="InterPro" id="IPR011639">
    <property type="entry name" value="MethylTrfase_TaqI-like_dom"/>
</dbReference>
<name>A0ABV4DW73_9CLOT</name>
<dbReference type="EMBL" id="JBGFFE010000008">
    <property type="protein sequence ID" value="MEY8763500.1"/>
    <property type="molecule type" value="Genomic_DNA"/>
</dbReference>
<evidence type="ECO:0000256" key="3">
    <source>
        <dbReference type="ARBA" id="ARBA00022679"/>
    </source>
</evidence>
<evidence type="ECO:0000256" key="7">
    <source>
        <dbReference type="ARBA" id="ARBA00047942"/>
    </source>
</evidence>
<dbReference type="EC" id="2.1.1.72" evidence="1"/>
<accession>A0ABV4DW73</accession>
<evidence type="ECO:0000256" key="4">
    <source>
        <dbReference type="ARBA" id="ARBA00022691"/>
    </source>
</evidence>
<dbReference type="PANTHER" id="PTHR33841:SF6">
    <property type="entry name" value="TYPE II METHYLTRANSFERASE M.HINDII"/>
    <property type="match status" value="1"/>
</dbReference>
<keyword evidence="4" id="KW-0949">S-adenosyl-L-methionine</keyword>
<dbReference type="InterPro" id="IPR029063">
    <property type="entry name" value="SAM-dependent_MTases_sf"/>
</dbReference>
<dbReference type="PRINTS" id="PR00507">
    <property type="entry name" value="N12N6MTFRASE"/>
</dbReference>